<sequence length="380" mass="42266">MSSPRNKLKFERITAKQFKELTDKLRDQLKSTVTLARGVYSMKPTEKSYTLQGTNLVYTRGDIRKAFSAINRAINDLSAYYRVSMQKKSTKKASLNSGLRKPTAVDETMMNFIKTGNFGNRRFTSTQLRLIGKVDGSQVEKNVDVAVDSGQLLINQLELLTNNFIGTPIMFNALFNIYVARNGLVALAQNNQGKNVTDHNGIVFGADPLMKQLFGDTFTRMTRDSQQALLDLGVKDGDPRPTPTKNGAIRRYYKKVTVNGIESLDQNKPIYNDFYHVFSPDNIPRSAINTIIKFHKLQGNDDLFKLLDNEAKAYTAEIDTAMAAGQLPTYQLFAQSASAKLGLAADTSGGQRLLLRGQSDTEASIVRSTSKSYRATVSQQ</sequence>
<protein>
    <submittedName>
        <fullName evidence="1">Uncharacterized protein</fullName>
    </submittedName>
</protein>
<name>A0A4D5XFI3_9VIRU</name>
<evidence type="ECO:0000313" key="1">
    <source>
        <dbReference type="EMBL" id="QBK90278.1"/>
    </source>
</evidence>
<gene>
    <name evidence="1" type="ORF">LCPAC102_01910</name>
</gene>
<organism evidence="1">
    <name type="scientific">Pithovirus LCPAC102</name>
    <dbReference type="NCBI Taxonomy" id="2506587"/>
    <lineage>
        <taxon>Viruses</taxon>
        <taxon>Pithoviruses</taxon>
    </lineage>
</organism>
<dbReference type="EMBL" id="MK500472">
    <property type="protein sequence ID" value="QBK90278.1"/>
    <property type="molecule type" value="Genomic_DNA"/>
</dbReference>
<proteinExistence type="predicted"/>
<reference evidence="1" key="1">
    <citation type="journal article" date="2019" name="MBio">
        <title>Virus Genomes from Deep Sea Sediments Expand the Ocean Megavirome and Support Independent Origins of Viral Gigantism.</title>
        <authorList>
            <person name="Backstrom D."/>
            <person name="Yutin N."/>
            <person name="Jorgensen S.L."/>
            <person name="Dharamshi J."/>
            <person name="Homa F."/>
            <person name="Zaremba-Niedwiedzka K."/>
            <person name="Spang A."/>
            <person name="Wolf Y.I."/>
            <person name="Koonin E.V."/>
            <person name="Ettema T.J."/>
        </authorList>
    </citation>
    <scope>NUCLEOTIDE SEQUENCE</scope>
</reference>
<accession>A0A4D5XFI3</accession>